<evidence type="ECO:0000256" key="3">
    <source>
        <dbReference type="ARBA" id="ARBA00022763"/>
    </source>
</evidence>
<comment type="similarity">
    <text evidence="1 8">Belongs to the SOS response-associated peptidase family.</text>
</comment>
<dbReference type="EMBL" id="JBHSUS010000001">
    <property type="protein sequence ID" value="MFC6440098.1"/>
    <property type="molecule type" value="Genomic_DNA"/>
</dbReference>
<keyword evidence="7" id="KW-0456">Lyase</keyword>
<keyword evidence="10" id="KW-1185">Reference proteome</keyword>
<dbReference type="RefSeq" id="WP_131256983.1">
    <property type="nucleotide sequence ID" value="NZ_JBHSUS010000001.1"/>
</dbReference>
<evidence type="ECO:0000313" key="9">
    <source>
        <dbReference type="EMBL" id="MFC6440098.1"/>
    </source>
</evidence>
<evidence type="ECO:0000256" key="8">
    <source>
        <dbReference type="RuleBase" id="RU364100"/>
    </source>
</evidence>
<dbReference type="SUPFAM" id="SSF143081">
    <property type="entry name" value="BB1717-like"/>
    <property type="match status" value="1"/>
</dbReference>
<evidence type="ECO:0000256" key="5">
    <source>
        <dbReference type="ARBA" id="ARBA00023124"/>
    </source>
</evidence>
<evidence type="ECO:0000256" key="2">
    <source>
        <dbReference type="ARBA" id="ARBA00022670"/>
    </source>
</evidence>
<keyword evidence="3" id="KW-0227">DNA damage</keyword>
<protein>
    <recommendedName>
        <fullName evidence="8">Abasic site processing protein</fullName>
        <ecNumber evidence="8">3.4.-.-</ecNumber>
    </recommendedName>
</protein>
<comment type="caution">
    <text evidence="9">The sequence shown here is derived from an EMBL/GenBank/DDBJ whole genome shotgun (WGS) entry which is preliminary data.</text>
</comment>
<dbReference type="Proteomes" id="UP001596364">
    <property type="component" value="Unassembled WGS sequence"/>
</dbReference>
<evidence type="ECO:0000256" key="4">
    <source>
        <dbReference type="ARBA" id="ARBA00022801"/>
    </source>
</evidence>
<evidence type="ECO:0000256" key="1">
    <source>
        <dbReference type="ARBA" id="ARBA00008136"/>
    </source>
</evidence>
<keyword evidence="4 8" id="KW-0378">Hydrolase</keyword>
<reference evidence="10" key="1">
    <citation type="journal article" date="2019" name="Int. J. Syst. Evol. Microbiol.">
        <title>The Global Catalogue of Microorganisms (GCM) 10K type strain sequencing project: providing services to taxonomists for standard genome sequencing and annotation.</title>
        <authorList>
            <consortium name="The Broad Institute Genomics Platform"/>
            <consortium name="The Broad Institute Genome Sequencing Center for Infectious Disease"/>
            <person name="Wu L."/>
            <person name="Ma J."/>
        </authorList>
    </citation>
    <scope>NUCLEOTIDE SEQUENCE [LARGE SCALE GENOMIC DNA]</scope>
    <source>
        <strain evidence="10">CGMCC 1.16031</strain>
    </source>
</reference>
<evidence type="ECO:0000256" key="7">
    <source>
        <dbReference type="ARBA" id="ARBA00023239"/>
    </source>
</evidence>
<evidence type="ECO:0000256" key="6">
    <source>
        <dbReference type="ARBA" id="ARBA00023125"/>
    </source>
</evidence>
<proteinExistence type="inferred from homology"/>
<keyword evidence="2 8" id="KW-0645">Protease</keyword>
<accession>A0ABW1XJ76</accession>
<name>A0ABW1XJ76_9ALTE</name>
<sequence>MCGRLNVSDDPFVRGLYQALGFAEDIHFLHSRFIRAAAPVSIVRSDRQHGRVLQTALWWLLLDKTEQGFKPGKYTSFNSRYDKITQPGSASYLPFKQSRCVFVVRGFGETQVMPDKRTLYHDFIGDQCGLLLGGVCRSWRHPNTGEEQWSCSVITLPPHPKLAPYHSKSMPLILPQQGDWLEAWLDPTLTNIQPLLPLLTPALANNLTAVPIDKPGSFTPVGEPFSIPADA</sequence>
<dbReference type="InterPro" id="IPR036590">
    <property type="entry name" value="SRAP-like"/>
</dbReference>
<keyword evidence="6" id="KW-0238">DNA-binding</keyword>
<dbReference type="Gene3D" id="3.90.1680.10">
    <property type="entry name" value="SOS response associated peptidase-like"/>
    <property type="match status" value="1"/>
</dbReference>
<keyword evidence="5" id="KW-0190">Covalent protein-DNA linkage</keyword>
<gene>
    <name evidence="9" type="ORF">ACFP85_08065</name>
</gene>
<dbReference type="PANTHER" id="PTHR13604">
    <property type="entry name" value="DC12-RELATED"/>
    <property type="match status" value="1"/>
</dbReference>
<dbReference type="EC" id="3.4.-.-" evidence="8"/>
<dbReference type="PANTHER" id="PTHR13604:SF0">
    <property type="entry name" value="ABASIC SITE PROCESSING PROTEIN HMCES"/>
    <property type="match status" value="1"/>
</dbReference>
<organism evidence="9 10">
    <name type="scientific">Pseudobowmanella zhangzhouensis</name>
    <dbReference type="NCBI Taxonomy" id="1537679"/>
    <lineage>
        <taxon>Bacteria</taxon>
        <taxon>Pseudomonadati</taxon>
        <taxon>Pseudomonadota</taxon>
        <taxon>Gammaproteobacteria</taxon>
        <taxon>Alteromonadales</taxon>
        <taxon>Alteromonadaceae</taxon>
    </lineage>
</organism>
<evidence type="ECO:0000313" key="10">
    <source>
        <dbReference type="Proteomes" id="UP001596364"/>
    </source>
</evidence>
<dbReference type="InterPro" id="IPR003738">
    <property type="entry name" value="SRAP"/>
</dbReference>
<dbReference type="Pfam" id="PF02586">
    <property type="entry name" value="SRAP"/>
    <property type="match status" value="1"/>
</dbReference>